<evidence type="ECO:0000256" key="4">
    <source>
        <dbReference type="ARBA" id="ARBA00023163"/>
    </source>
</evidence>
<dbReference type="InterPro" id="IPR005119">
    <property type="entry name" value="LysR_subst-bd"/>
</dbReference>
<keyword evidence="7" id="KW-1185">Reference proteome</keyword>
<evidence type="ECO:0000313" key="7">
    <source>
        <dbReference type="Proteomes" id="UP000289200"/>
    </source>
</evidence>
<dbReference type="Pfam" id="PF00126">
    <property type="entry name" value="HTH_1"/>
    <property type="match status" value="1"/>
</dbReference>
<dbReference type="GO" id="GO:0003700">
    <property type="term" value="F:DNA-binding transcription factor activity"/>
    <property type="evidence" value="ECO:0007669"/>
    <property type="project" value="InterPro"/>
</dbReference>
<organism evidence="6 7">
    <name type="scientific">Rhodoplanes serenus</name>
    <dbReference type="NCBI Taxonomy" id="200615"/>
    <lineage>
        <taxon>Bacteria</taxon>
        <taxon>Pseudomonadati</taxon>
        <taxon>Pseudomonadota</taxon>
        <taxon>Alphaproteobacteria</taxon>
        <taxon>Hyphomicrobiales</taxon>
        <taxon>Nitrobacteraceae</taxon>
        <taxon>Rhodoplanes</taxon>
    </lineage>
</organism>
<comment type="similarity">
    <text evidence="1">Belongs to the LysR transcriptional regulatory family.</text>
</comment>
<evidence type="ECO:0000313" key="6">
    <source>
        <dbReference type="EMBL" id="VCU08176.1"/>
    </source>
</evidence>
<evidence type="ECO:0000256" key="2">
    <source>
        <dbReference type="ARBA" id="ARBA00023015"/>
    </source>
</evidence>
<dbReference type="AlphaFoldDB" id="A0A3S4F8I2"/>
<dbReference type="Pfam" id="PF03466">
    <property type="entry name" value="LysR_substrate"/>
    <property type="match status" value="1"/>
</dbReference>
<dbReference type="InterPro" id="IPR036390">
    <property type="entry name" value="WH_DNA-bd_sf"/>
</dbReference>
<feature type="domain" description="HTH lysR-type" evidence="5">
    <location>
        <begin position="1"/>
        <end position="58"/>
    </location>
</feature>
<dbReference type="CDD" id="cd08427">
    <property type="entry name" value="PBP2_LTTR_like_2"/>
    <property type="match status" value="1"/>
</dbReference>
<dbReference type="SUPFAM" id="SSF46785">
    <property type="entry name" value="Winged helix' DNA-binding domain"/>
    <property type="match status" value="1"/>
</dbReference>
<evidence type="ECO:0000259" key="5">
    <source>
        <dbReference type="PROSITE" id="PS50931"/>
    </source>
</evidence>
<dbReference type="GO" id="GO:0032993">
    <property type="term" value="C:protein-DNA complex"/>
    <property type="evidence" value="ECO:0007669"/>
    <property type="project" value="TreeGrafter"/>
</dbReference>
<accession>A0A3S4F8I2</accession>
<evidence type="ECO:0000256" key="3">
    <source>
        <dbReference type="ARBA" id="ARBA00023125"/>
    </source>
</evidence>
<keyword evidence="4" id="KW-0804">Transcription</keyword>
<dbReference type="PANTHER" id="PTHR30346">
    <property type="entry name" value="TRANSCRIPTIONAL DUAL REGULATOR HCAR-RELATED"/>
    <property type="match status" value="1"/>
</dbReference>
<dbReference type="InterPro" id="IPR036388">
    <property type="entry name" value="WH-like_DNA-bd_sf"/>
</dbReference>
<dbReference type="Gene3D" id="1.10.10.10">
    <property type="entry name" value="Winged helix-like DNA-binding domain superfamily/Winged helix DNA-binding domain"/>
    <property type="match status" value="1"/>
</dbReference>
<dbReference type="PROSITE" id="PS50931">
    <property type="entry name" value="HTH_LYSR"/>
    <property type="match status" value="1"/>
</dbReference>
<comment type="caution">
    <text evidence="6">The sequence shown here is derived from an EMBL/GenBank/DDBJ whole genome shotgun (WGS) entry which is preliminary data.</text>
</comment>
<name>A0A3S4F8I2_9BRAD</name>
<dbReference type="OrthoDB" id="9811588at2"/>
<dbReference type="RefSeq" id="WP_129608885.1">
    <property type="nucleotide sequence ID" value="NZ_UWOC01000137.1"/>
</dbReference>
<gene>
    <name evidence="6" type="primary">hcaR_2</name>
    <name evidence="6" type="ORF">RHODGE_RHODGE_02035</name>
</gene>
<sequence>METRFLQTFIVVAETSSLAETARKLNITPSAVIQRIRVLEGEIGRKLIHRSGHSMRPTAAGAAILPEAVRMVRAARDISAIAGGSIEAGGLTVGASNSAIIGLLPDILVALKRNRPKIDVHIVRGQSADLYPKVIADQIDIAIMVKPHFKIPKTLNWALLREEPLVVVVPARMRARDPLAILATEPFIRQDRNNWGGRIADRYLRKMKIRPHEQYELDSLDAIGMMVDRGIGVALVPEWPAPRLEGLAIRKISLPNAPSRQFGLLWPRTSPREWLIRAFVNEAINAVVSQKSRKPDDGDSRRRRPRD</sequence>
<keyword evidence="3" id="KW-0238">DNA-binding</keyword>
<dbReference type="SUPFAM" id="SSF53850">
    <property type="entry name" value="Periplasmic binding protein-like II"/>
    <property type="match status" value="1"/>
</dbReference>
<evidence type="ECO:0000256" key="1">
    <source>
        <dbReference type="ARBA" id="ARBA00009437"/>
    </source>
</evidence>
<proteinExistence type="inferred from homology"/>
<reference evidence="7" key="1">
    <citation type="submission" date="2018-10" db="EMBL/GenBank/DDBJ databases">
        <authorList>
            <person name="Peiro R."/>
            <person name="Begona"/>
            <person name="Cbmso G."/>
            <person name="Lopez M."/>
            <person name="Gonzalez S."/>
            <person name="Sacristan E."/>
            <person name="Castillo E."/>
        </authorList>
    </citation>
    <scope>NUCLEOTIDE SEQUENCE [LARGE SCALE GENOMIC DNA]</scope>
</reference>
<dbReference type="Gene3D" id="3.40.190.10">
    <property type="entry name" value="Periplasmic binding protein-like II"/>
    <property type="match status" value="2"/>
</dbReference>
<dbReference type="GO" id="GO:0003677">
    <property type="term" value="F:DNA binding"/>
    <property type="evidence" value="ECO:0007669"/>
    <property type="project" value="UniProtKB-KW"/>
</dbReference>
<dbReference type="InterPro" id="IPR000847">
    <property type="entry name" value="LysR_HTH_N"/>
</dbReference>
<dbReference type="PANTHER" id="PTHR30346:SF28">
    <property type="entry name" value="HTH-TYPE TRANSCRIPTIONAL REGULATOR CYNR"/>
    <property type="match status" value="1"/>
</dbReference>
<dbReference type="Proteomes" id="UP000289200">
    <property type="component" value="Unassembled WGS sequence"/>
</dbReference>
<dbReference type="EMBL" id="UWOC01000137">
    <property type="protein sequence ID" value="VCU08176.1"/>
    <property type="molecule type" value="Genomic_DNA"/>
</dbReference>
<protein>
    <submittedName>
        <fullName evidence="6">Hca operon transcriptional activator HcaR</fullName>
    </submittedName>
</protein>
<keyword evidence="2" id="KW-0805">Transcription regulation</keyword>